<evidence type="ECO:0000259" key="8">
    <source>
        <dbReference type="PROSITE" id="PS50110"/>
    </source>
</evidence>
<keyword evidence="6" id="KW-0812">Transmembrane</keyword>
<evidence type="ECO:0000313" key="11">
    <source>
        <dbReference type="EMBL" id="CAB4181089.1"/>
    </source>
</evidence>
<evidence type="ECO:0000256" key="3">
    <source>
        <dbReference type="ARBA" id="ARBA00022553"/>
    </source>
</evidence>
<dbReference type="Gene3D" id="3.40.50.2300">
    <property type="match status" value="1"/>
</dbReference>
<feature type="transmembrane region" description="Helical" evidence="6">
    <location>
        <begin position="57"/>
        <end position="75"/>
    </location>
</feature>
<sequence length="577" mass="65945">MFNKKITHFFGELYGSMLKEAKDFESLFVKFGCSIVFFYLFFYIFNVNINHINDENLILRVIAVTLGLGLTLKNFWPESTKRFLPIYWYFTLTYCFPFFFFFMLFQNPESNIWQINGLVGVVALTFFMDWIAYIFLLVIGVSLAYLAFYFTNANVILSSDLIVVFGSYTAPLYYLLTSSHKKKKIHDNNLFLEQQLLNIALTKKSEDLEKALNIKTDFLNNISHEIRTPINGLVNLSSLLSENWKKYSDSEHYKIIKTISESSKRLIKIINNVLDISKFTSGKMSMTMIEGNLEELLKAIIVEFESIYLIQYKDIVIETNIQIGIDSTAKMDPERIHQVLRNLIDNAFKFSKAGKIKISLRTQGKNLEVVIEDEGIGIPEQQLEEIFNPFIQSNKTKGYTSGTGLGLSICKEIIAAHNGKIWAVNKIIGSSFHFTLPRLELMKLDQEVDSNSIKGTALMIDDDELSHAVMRMILNNDGYEVISFYNGVDGLEYLSQNVNKINFIFLDLMMPGMHGLDVLRKIKSDESLAAIPVIIQSASNPSDEASYSQAMELGATGFFRKPYSHKEISEFVNKILL</sequence>
<evidence type="ECO:0000256" key="2">
    <source>
        <dbReference type="ARBA" id="ARBA00012438"/>
    </source>
</evidence>
<dbReference type="CDD" id="cd00156">
    <property type="entry name" value="REC"/>
    <property type="match status" value="1"/>
</dbReference>
<dbReference type="EMBL" id="LR797006">
    <property type="protein sequence ID" value="CAB4181089.1"/>
    <property type="molecule type" value="Genomic_DNA"/>
</dbReference>
<dbReference type="EMBL" id="LR796840">
    <property type="protein sequence ID" value="CAB4169221.1"/>
    <property type="molecule type" value="Genomic_DNA"/>
</dbReference>
<protein>
    <recommendedName>
        <fullName evidence="2">histidine kinase</fullName>
        <ecNumber evidence="2">2.7.13.3</ecNumber>
    </recommendedName>
</protein>
<dbReference type="SMART" id="SM00448">
    <property type="entry name" value="REC"/>
    <property type="match status" value="1"/>
</dbReference>
<organism evidence="9">
    <name type="scientific">uncultured Caudovirales phage</name>
    <dbReference type="NCBI Taxonomy" id="2100421"/>
    <lineage>
        <taxon>Viruses</taxon>
        <taxon>Duplodnaviria</taxon>
        <taxon>Heunggongvirae</taxon>
        <taxon>Uroviricota</taxon>
        <taxon>Caudoviricetes</taxon>
        <taxon>Peduoviridae</taxon>
        <taxon>Maltschvirus</taxon>
        <taxon>Maltschvirus maltsch</taxon>
    </lineage>
</organism>
<dbReference type="CDD" id="cd00075">
    <property type="entry name" value="HATPase"/>
    <property type="match status" value="1"/>
</dbReference>
<dbReference type="InterPro" id="IPR005467">
    <property type="entry name" value="His_kinase_dom"/>
</dbReference>
<feature type="transmembrane region" description="Helical" evidence="6">
    <location>
        <begin position="27"/>
        <end position="45"/>
    </location>
</feature>
<reference evidence="9" key="1">
    <citation type="submission" date="2020-05" db="EMBL/GenBank/DDBJ databases">
        <authorList>
            <person name="Chiriac C."/>
            <person name="Salcher M."/>
            <person name="Ghai R."/>
            <person name="Kavagutti S V."/>
        </authorList>
    </citation>
    <scope>NUCLEOTIDE SEQUENCE</scope>
</reference>
<evidence type="ECO:0000256" key="4">
    <source>
        <dbReference type="ARBA" id="ARBA00022679"/>
    </source>
</evidence>
<dbReference type="FunFam" id="3.30.565.10:FF:000006">
    <property type="entry name" value="Sensor histidine kinase WalK"/>
    <property type="match status" value="1"/>
</dbReference>
<dbReference type="SMART" id="SM00387">
    <property type="entry name" value="HATPase_c"/>
    <property type="match status" value="1"/>
</dbReference>
<feature type="transmembrane region" description="Helical" evidence="6">
    <location>
        <begin position="87"/>
        <end position="105"/>
    </location>
</feature>
<dbReference type="PANTHER" id="PTHR43547">
    <property type="entry name" value="TWO-COMPONENT HISTIDINE KINASE"/>
    <property type="match status" value="1"/>
</dbReference>
<evidence type="ECO:0000313" key="14">
    <source>
        <dbReference type="EMBL" id="CAB5227423.1"/>
    </source>
</evidence>
<dbReference type="GO" id="GO:0000155">
    <property type="term" value="F:phosphorelay sensor kinase activity"/>
    <property type="evidence" value="ECO:0007669"/>
    <property type="project" value="InterPro"/>
</dbReference>
<evidence type="ECO:0000256" key="6">
    <source>
        <dbReference type="SAM" id="Phobius"/>
    </source>
</evidence>
<evidence type="ECO:0000256" key="5">
    <source>
        <dbReference type="ARBA" id="ARBA00022777"/>
    </source>
</evidence>
<dbReference type="SMART" id="SM00388">
    <property type="entry name" value="HisKA"/>
    <property type="match status" value="1"/>
</dbReference>
<dbReference type="EMBL" id="LR797262">
    <property type="protein sequence ID" value="CAB4198163.1"/>
    <property type="molecule type" value="Genomic_DNA"/>
</dbReference>
<comment type="catalytic activity">
    <reaction evidence="1">
        <text>ATP + protein L-histidine = ADP + protein N-phospho-L-histidine.</text>
        <dbReference type="EC" id="2.7.13.3"/>
    </reaction>
</comment>
<keyword evidence="6" id="KW-0472">Membrane</keyword>
<dbReference type="CDD" id="cd00082">
    <property type="entry name" value="HisKA"/>
    <property type="match status" value="1"/>
</dbReference>
<dbReference type="InterPro" id="IPR036097">
    <property type="entry name" value="HisK_dim/P_sf"/>
</dbReference>
<keyword evidence="4" id="KW-0808">Transferase</keyword>
<dbReference type="Pfam" id="PF00512">
    <property type="entry name" value="HisKA"/>
    <property type="match status" value="1"/>
</dbReference>
<dbReference type="InterPro" id="IPR003661">
    <property type="entry name" value="HisK_dim/P_dom"/>
</dbReference>
<dbReference type="Gene3D" id="1.10.287.130">
    <property type="match status" value="1"/>
</dbReference>
<evidence type="ECO:0000313" key="13">
    <source>
        <dbReference type="EMBL" id="CAB4210586.1"/>
    </source>
</evidence>
<evidence type="ECO:0000313" key="12">
    <source>
        <dbReference type="EMBL" id="CAB4198163.1"/>
    </source>
</evidence>
<dbReference type="Pfam" id="PF02518">
    <property type="entry name" value="HATPase_c"/>
    <property type="match status" value="1"/>
</dbReference>
<gene>
    <name evidence="11" type="ORF">UFOVP1074_38</name>
    <name evidence="12" type="ORF">UFOVP1310_43</name>
    <name evidence="13" type="ORF">UFOVP1424_29</name>
    <name evidence="14" type="ORF">UFOVP1521_29</name>
    <name evidence="9" type="ORF">UFOVP899_66</name>
    <name evidence="10" type="ORF">UFOVP987_65</name>
</gene>
<evidence type="ECO:0000313" key="9">
    <source>
        <dbReference type="EMBL" id="CAB4169221.1"/>
    </source>
</evidence>
<name>A0A6J5PIG8_9CAUD</name>
<dbReference type="InterPro" id="IPR036890">
    <property type="entry name" value="HATPase_C_sf"/>
</dbReference>
<feature type="transmembrane region" description="Helical" evidence="6">
    <location>
        <begin position="117"/>
        <end position="150"/>
    </location>
</feature>
<feature type="transmembrane region" description="Helical" evidence="6">
    <location>
        <begin position="156"/>
        <end position="176"/>
    </location>
</feature>
<dbReference type="Pfam" id="PF00072">
    <property type="entry name" value="Response_reg"/>
    <property type="match status" value="1"/>
</dbReference>
<dbReference type="SUPFAM" id="SSF55874">
    <property type="entry name" value="ATPase domain of HSP90 chaperone/DNA topoisomerase II/histidine kinase"/>
    <property type="match status" value="1"/>
</dbReference>
<feature type="domain" description="Histidine kinase" evidence="7">
    <location>
        <begin position="221"/>
        <end position="440"/>
    </location>
</feature>
<dbReference type="PANTHER" id="PTHR43547:SF2">
    <property type="entry name" value="HYBRID SIGNAL TRANSDUCTION HISTIDINE KINASE C"/>
    <property type="match status" value="1"/>
</dbReference>
<dbReference type="InterPro" id="IPR001789">
    <property type="entry name" value="Sig_transdc_resp-reg_receiver"/>
</dbReference>
<dbReference type="SUPFAM" id="SSF47384">
    <property type="entry name" value="Homodimeric domain of signal transducing histidine kinase"/>
    <property type="match status" value="1"/>
</dbReference>
<keyword evidence="6" id="KW-1133">Transmembrane helix</keyword>
<dbReference type="InterPro" id="IPR004358">
    <property type="entry name" value="Sig_transdc_His_kin-like_C"/>
</dbReference>
<dbReference type="Gene3D" id="3.30.565.10">
    <property type="entry name" value="Histidine kinase-like ATPase, C-terminal domain"/>
    <property type="match status" value="1"/>
</dbReference>
<dbReference type="InterPro" id="IPR003594">
    <property type="entry name" value="HATPase_dom"/>
</dbReference>
<dbReference type="PROSITE" id="PS50109">
    <property type="entry name" value="HIS_KIN"/>
    <property type="match status" value="1"/>
</dbReference>
<dbReference type="PROSITE" id="PS50110">
    <property type="entry name" value="RESPONSE_REGULATORY"/>
    <property type="match status" value="1"/>
</dbReference>
<dbReference type="EMBL" id="LR797362">
    <property type="protein sequence ID" value="CAB4210586.1"/>
    <property type="molecule type" value="Genomic_DNA"/>
</dbReference>
<dbReference type="InterPro" id="IPR011006">
    <property type="entry name" value="CheY-like_superfamily"/>
</dbReference>
<dbReference type="EMBL" id="LR798374">
    <property type="protein sequence ID" value="CAB5227423.1"/>
    <property type="molecule type" value="Genomic_DNA"/>
</dbReference>
<dbReference type="EMBL" id="LR796935">
    <property type="protein sequence ID" value="CAB4176829.1"/>
    <property type="molecule type" value="Genomic_DNA"/>
</dbReference>
<proteinExistence type="predicted"/>
<evidence type="ECO:0000256" key="1">
    <source>
        <dbReference type="ARBA" id="ARBA00000085"/>
    </source>
</evidence>
<evidence type="ECO:0000259" key="7">
    <source>
        <dbReference type="PROSITE" id="PS50109"/>
    </source>
</evidence>
<keyword evidence="3" id="KW-0597">Phosphoprotein</keyword>
<dbReference type="SUPFAM" id="SSF52172">
    <property type="entry name" value="CheY-like"/>
    <property type="match status" value="1"/>
</dbReference>
<feature type="domain" description="Response regulatory" evidence="8">
    <location>
        <begin position="456"/>
        <end position="576"/>
    </location>
</feature>
<keyword evidence="5" id="KW-0418">Kinase</keyword>
<evidence type="ECO:0000313" key="10">
    <source>
        <dbReference type="EMBL" id="CAB4176829.1"/>
    </source>
</evidence>
<dbReference type="EC" id="2.7.13.3" evidence="2"/>
<dbReference type="PRINTS" id="PR00344">
    <property type="entry name" value="BCTRLSENSOR"/>
</dbReference>
<accession>A0A6J5PIG8</accession>